<dbReference type="Proteomes" id="UP001218629">
    <property type="component" value="Chromosome"/>
</dbReference>
<gene>
    <name evidence="1" type="ORF">MOV08_10915</name>
</gene>
<evidence type="ECO:0000313" key="2">
    <source>
        <dbReference type="Proteomes" id="UP001218629"/>
    </source>
</evidence>
<proteinExistence type="predicted"/>
<protein>
    <submittedName>
        <fullName evidence="1">Translation initiation factor 2</fullName>
    </submittedName>
</protein>
<dbReference type="SUPFAM" id="SSF53756">
    <property type="entry name" value="UDP-Glycosyltransferase/glycogen phosphorylase"/>
    <property type="match status" value="1"/>
</dbReference>
<keyword evidence="1" id="KW-0648">Protein biosynthesis</keyword>
<keyword evidence="1" id="KW-0396">Initiation factor</keyword>
<organism evidence="1 2">
    <name type="scientific">Streptomyces yunnanensis</name>
    <dbReference type="NCBI Taxonomy" id="156453"/>
    <lineage>
        <taxon>Bacteria</taxon>
        <taxon>Bacillati</taxon>
        <taxon>Actinomycetota</taxon>
        <taxon>Actinomycetes</taxon>
        <taxon>Kitasatosporales</taxon>
        <taxon>Streptomycetaceae</taxon>
        <taxon>Streptomyces</taxon>
    </lineage>
</organism>
<dbReference type="RefSeq" id="WP_275307272.1">
    <property type="nucleotide sequence ID" value="NZ_CP095749.1"/>
</dbReference>
<dbReference type="EMBL" id="CP095749">
    <property type="protein sequence ID" value="WEB39731.1"/>
    <property type="molecule type" value="Genomic_DNA"/>
</dbReference>
<keyword evidence="2" id="KW-1185">Reference proteome</keyword>
<evidence type="ECO:0000313" key="1">
    <source>
        <dbReference type="EMBL" id="WEB39731.1"/>
    </source>
</evidence>
<accession>A0ABY8A7K6</accession>
<sequence>MLFAARSAVALHRLLDVLPVFSGDDRIERRFSLIPGSDFGTDALAALDSVGARCVPWDEAVRTPYDLTLAASPKGELDRLRGPLVLLPHGAGFGKTLPDEGTVDSASGLDPAYLLRRSTPLATLHALAHRSQVAELAVRCPAAAARATVVGDPTLDRLLASQGLRDRYRTALGTGGRRLIALTSTWGPESLLASYPDLPARLSTELPADSYQLALIMHPNDYGRSGAHDLAERHAPALATGLLTPRPYEEWAAVLVAADGVLTDHGSTALYAAALDRPLLAVCDGGDELIPGSPMARLLAAAPKVSGAAADTGRVAENIVRAIEGHLPGSVRALAEPAFAERGRALPLLRTELYARLGLTPPATPAEPRLLPVPRVPAHAPAVHAVSAAVDGDRVRVERRPPHHDGPAGHLAAEEDAASVRHAQSAAVLFRRAGDAPAAAARAVAGWTVDGWITWALDRYPGRRTAAVVLSATHCVLRRRGGPLLSARIGACTEAGRVFRPDPAAVVSAVHCWLTATRAPSLPTTLNCLIGDRSYPVRLAPATDGEEDHAF</sequence>
<reference evidence="1 2" key="1">
    <citation type="submission" date="2022-03" db="EMBL/GenBank/DDBJ databases">
        <title>Streptomyces yunnanensis P86,complete genome.</title>
        <authorList>
            <person name="Chen S."/>
            <person name="Zhang Q."/>
        </authorList>
    </citation>
    <scope>NUCLEOTIDE SEQUENCE [LARGE SCALE GENOMIC DNA]</scope>
    <source>
        <strain evidence="1 2">P86</strain>
    </source>
</reference>
<name>A0ABY8A7K6_9ACTN</name>
<dbReference type="GO" id="GO:0003743">
    <property type="term" value="F:translation initiation factor activity"/>
    <property type="evidence" value="ECO:0007669"/>
    <property type="project" value="UniProtKB-KW"/>
</dbReference>